<dbReference type="FunFam" id="2.10.25.10:FF:000240">
    <property type="entry name" value="Vitamin K-dependent protein S"/>
    <property type="match status" value="1"/>
</dbReference>
<dbReference type="GO" id="GO:0005509">
    <property type="term" value="F:calcium ion binding"/>
    <property type="evidence" value="ECO:0007669"/>
    <property type="project" value="InterPro"/>
</dbReference>
<dbReference type="SUPFAM" id="SSF57603">
    <property type="entry name" value="FnI-like domain"/>
    <property type="match status" value="2"/>
</dbReference>
<keyword evidence="5" id="KW-0677">Repeat</keyword>
<dbReference type="CDD" id="cd00054">
    <property type="entry name" value="EGF_CA"/>
    <property type="match status" value="1"/>
</dbReference>
<keyword evidence="7" id="KW-0325">Glycoprotein</keyword>
<dbReference type="InterPro" id="IPR001007">
    <property type="entry name" value="VWF_dom"/>
</dbReference>
<reference evidence="10" key="2">
    <citation type="submission" date="2020-05" db="UniProtKB">
        <authorList>
            <consortium name="Ensembl"/>
        </authorList>
    </citation>
    <scope>IDENTIFICATION</scope>
</reference>
<dbReference type="Gene3D" id="2.10.70.10">
    <property type="entry name" value="Complement Module, domain 1"/>
    <property type="match status" value="2"/>
</dbReference>
<dbReference type="InParanoid" id="A0A6I8PYS3"/>
<proteinExistence type="predicted"/>
<accession>A0A6I8PYS3</accession>
<dbReference type="InterPro" id="IPR001881">
    <property type="entry name" value="EGF-like_Ca-bd_dom"/>
</dbReference>
<dbReference type="PROSITE" id="PS01187">
    <property type="entry name" value="EGF_CA"/>
    <property type="match status" value="1"/>
</dbReference>
<reference evidence="10" key="1">
    <citation type="journal article" date="2010" name="Science">
        <title>The genome of the Western clawed frog Xenopus tropicalis.</title>
        <authorList>
            <person name="Hellsten U."/>
            <person name="Harland R.M."/>
            <person name="Gilchrist M.J."/>
            <person name="Hendrix D."/>
            <person name="Jurka J."/>
            <person name="Kapitonov V."/>
            <person name="Ovcharenko I."/>
            <person name="Putnam N.H."/>
            <person name="Shu S."/>
            <person name="Taher L."/>
            <person name="Blitz I.L."/>
            <person name="Blumberg B."/>
            <person name="Dichmann D.S."/>
            <person name="Dubchak I."/>
            <person name="Amaya E."/>
            <person name="Detter J.C."/>
            <person name="Fletcher R."/>
            <person name="Gerhard D.S."/>
            <person name="Goodstein D."/>
            <person name="Graves T."/>
            <person name="Grigoriev I.V."/>
            <person name="Grimwood J."/>
            <person name="Kawashima T."/>
            <person name="Lindquist E."/>
            <person name="Lucas S.M."/>
            <person name="Mead P.E."/>
            <person name="Mitros T."/>
            <person name="Ogino H."/>
            <person name="Ohta Y."/>
            <person name="Poliakov A.V."/>
            <person name="Pollet N."/>
            <person name="Robert J."/>
            <person name="Salamov A."/>
            <person name="Sater A.K."/>
            <person name="Schmutz J."/>
            <person name="Terry A."/>
            <person name="Vize P.D."/>
            <person name="Warren W.C."/>
            <person name="Wells D."/>
            <person name="Wills A."/>
            <person name="Wilson R.K."/>
            <person name="Zimmerman L.B."/>
            <person name="Zorn A.M."/>
            <person name="Grainger R."/>
            <person name="Grammer T."/>
            <person name="Khokha M.K."/>
            <person name="Richardson P.M."/>
            <person name="Rokhsar D.S."/>
        </authorList>
    </citation>
    <scope>NUCLEOTIDE SEQUENCE [LARGE SCALE GENOMIC DNA]</scope>
    <source>
        <strain evidence="10">Nigerian</strain>
    </source>
</reference>
<dbReference type="SMART" id="SM00179">
    <property type="entry name" value="EGF_CA"/>
    <property type="match status" value="3"/>
</dbReference>
<evidence type="ECO:0000256" key="7">
    <source>
        <dbReference type="ARBA" id="ARBA00023180"/>
    </source>
</evidence>
<keyword evidence="3 8" id="KW-0245">EGF-like domain</keyword>
<dbReference type="PROSITE" id="PS50026">
    <property type="entry name" value="EGF_3"/>
    <property type="match status" value="1"/>
</dbReference>
<evidence type="ECO:0000256" key="8">
    <source>
        <dbReference type="PROSITE-ProRule" id="PRU00076"/>
    </source>
</evidence>
<evidence type="ECO:0000256" key="5">
    <source>
        <dbReference type="ARBA" id="ARBA00022737"/>
    </source>
</evidence>
<dbReference type="Pfam" id="PF07645">
    <property type="entry name" value="EGF_CA"/>
    <property type="match status" value="1"/>
</dbReference>
<dbReference type="InterPro" id="IPR049883">
    <property type="entry name" value="NOTCH1_EGF-like"/>
</dbReference>
<dbReference type="FunFam" id="2.10.25.10:FF:000361">
    <property type="entry name" value="von Willebrand factor C and EGF domain-containing protein"/>
    <property type="match status" value="1"/>
</dbReference>
<dbReference type="PANTHER" id="PTHR47333">
    <property type="entry name" value="VON WILLEBRAND FACTOR C AND EGF DOMAIN-CONTAINING PROTEIN"/>
    <property type="match status" value="1"/>
</dbReference>
<keyword evidence="2" id="KW-0964">Secreted</keyword>
<dbReference type="SMART" id="SM00214">
    <property type="entry name" value="VWC"/>
    <property type="match status" value="1"/>
</dbReference>
<sequence>MGCVFPQRCSSDCNRTYCGTPSPCGEYGCELMCNDGGCEHVSRVCPVGFRMAETVNGVTCTDIDECEASSCEGTCINTEGGFVCDCGPGMKLSTDRTSCYGENLSLCQQKCKNLQGSYRCLCATGFVLQSNGHTCADINECRRPGTSHLCKHFCHNTHGSFFCSCRAGFLLDPDSQAPRQKPEYWLLNIIYFTEIPAGMQTTGLPWETQAAHGNWMPFQPTSVMPQTSESLTTGGPHPLRTSTELAQDSHCWHNRELHLSGATWAELRCTDCTCQDGNVSCEKRICTPNSSHPVMTYGGRFSGVDGELFPNSPDNCTICICLAGNVTCIPPVCPPVTCTDPFLSDCLKTCSLNSTKHYCFILFSPQNGAVECSFIPCPSLECPRENWVLEAGQCCFKCQEPMQRTGNRSDVWQIKMGQHWYYKFTGNVLSPYIIAPPPESWQLAGIA</sequence>
<comment type="subcellular location">
    <subcellularLocation>
        <location evidence="1">Secreted</location>
    </subcellularLocation>
</comment>
<dbReference type="InterPro" id="IPR052080">
    <property type="entry name" value="vWF_C/EGF_Fibrillin"/>
</dbReference>
<dbReference type="PANTHER" id="PTHR47333:SF1">
    <property type="entry name" value="VON WILLEBRAND FACTOR C AND EGF DOMAIN-CONTAINING PROTEIN"/>
    <property type="match status" value="1"/>
</dbReference>
<name>A0A6I8PYS3_XENTR</name>
<dbReference type="GO" id="GO:0005576">
    <property type="term" value="C:extracellular region"/>
    <property type="evidence" value="ECO:0007669"/>
    <property type="project" value="UniProtKB-SubCell"/>
</dbReference>
<evidence type="ECO:0000259" key="9">
    <source>
        <dbReference type="PROSITE" id="PS50026"/>
    </source>
</evidence>
<protein>
    <recommendedName>
        <fullName evidence="9">EGF-like domain-containing protein</fullName>
    </recommendedName>
</protein>
<dbReference type="SUPFAM" id="SSF57184">
    <property type="entry name" value="Growth factor receptor domain"/>
    <property type="match status" value="1"/>
</dbReference>
<dbReference type="Gene3D" id="2.10.25.10">
    <property type="entry name" value="Laminin"/>
    <property type="match status" value="3"/>
</dbReference>
<comment type="caution">
    <text evidence="8">Lacks conserved residue(s) required for the propagation of feature annotation.</text>
</comment>
<feature type="domain" description="EGF-like" evidence="9">
    <location>
        <begin position="62"/>
        <end position="96"/>
    </location>
</feature>
<dbReference type="SMART" id="SM00181">
    <property type="entry name" value="EGF"/>
    <property type="match status" value="3"/>
</dbReference>
<keyword evidence="4" id="KW-0732">Signal</keyword>
<evidence type="ECO:0000313" key="10">
    <source>
        <dbReference type="Ensembl" id="ENSXETP00000061417"/>
    </source>
</evidence>
<evidence type="ECO:0000256" key="4">
    <source>
        <dbReference type="ARBA" id="ARBA00022729"/>
    </source>
</evidence>
<dbReference type="Ensembl" id="ENSXETT00000061363">
    <property type="protein sequence ID" value="ENSXETP00000061417"/>
    <property type="gene ID" value="ENSXETG00000049326"/>
</dbReference>
<evidence type="ECO:0000256" key="6">
    <source>
        <dbReference type="ARBA" id="ARBA00023157"/>
    </source>
</evidence>
<dbReference type="InterPro" id="IPR000742">
    <property type="entry name" value="EGF"/>
</dbReference>
<dbReference type="InterPro" id="IPR018097">
    <property type="entry name" value="EGF_Ca-bd_CS"/>
</dbReference>
<dbReference type="PROSITE" id="PS00010">
    <property type="entry name" value="ASX_HYDROXYL"/>
    <property type="match status" value="1"/>
</dbReference>
<dbReference type="GeneTree" id="ENSGT00940000165409"/>
<dbReference type="InterPro" id="IPR009030">
    <property type="entry name" value="Growth_fac_rcpt_cys_sf"/>
</dbReference>
<organism evidence="10">
    <name type="scientific">Xenopus tropicalis</name>
    <name type="common">Western clawed frog</name>
    <name type="synonym">Silurana tropicalis</name>
    <dbReference type="NCBI Taxonomy" id="8364"/>
    <lineage>
        <taxon>Eukaryota</taxon>
        <taxon>Metazoa</taxon>
        <taxon>Chordata</taxon>
        <taxon>Craniata</taxon>
        <taxon>Vertebrata</taxon>
        <taxon>Euteleostomi</taxon>
        <taxon>Amphibia</taxon>
        <taxon>Batrachia</taxon>
        <taxon>Anura</taxon>
        <taxon>Pipoidea</taxon>
        <taxon>Pipidae</taxon>
        <taxon>Xenopodinae</taxon>
        <taxon>Xenopus</taxon>
        <taxon>Silurana</taxon>
    </lineage>
</organism>
<keyword evidence="6" id="KW-1015">Disulfide bond</keyword>
<dbReference type="Pfam" id="PF12662">
    <property type="entry name" value="cEGF"/>
    <property type="match status" value="1"/>
</dbReference>
<dbReference type="Pfam" id="PF00093">
    <property type="entry name" value="VWC"/>
    <property type="match status" value="1"/>
</dbReference>
<evidence type="ECO:0000256" key="2">
    <source>
        <dbReference type="ARBA" id="ARBA00022525"/>
    </source>
</evidence>
<evidence type="ECO:0000256" key="3">
    <source>
        <dbReference type="ARBA" id="ARBA00022536"/>
    </source>
</evidence>
<evidence type="ECO:0000256" key="1">
    <source>
        <dbReference type="ARBA" id="ARBA00004613"/>
    </source>
</evidence>
<dbReference type="InterPro" id="IPR026823">
    <property type="entry name" value="cEGF"/>
</dbReference>
<dbReference type="InterPro" id="IPR000152">
    <property type="entry name" value="EGF-type_Asp/Asn_hydroxyl_site"/>
</dbReference>
<dbReference type="AlphaFoldDB" id="A0A6I8PYS3"/>